<comment type="subcellular location">
    <subcellularLocation>
        <location evidence="8">Golgi apparatus membrane</location>
        <topology evidence="8">Multi-pass membrane protein</topology>
    </subcellularLocation>
    <subcellularLocation>
        <location evidence="1">Membrane</location>
        <topology evidence="1">Multi-pass membrane protein</topology>
    </subcellularLocation>
</comment>
<name>A0A0C3H119_OIDMZ</name>
<dbReference type="HOGENOM" id="CLU_099529_3_0_1"/>
<keyword evidence="3 8" id="KW-0812">Transmembrane</keyword>
<evidence type="ECO:0000256" key="7">
    <source>
        <dbReference type="ARBA" id="ARBA00025800"/>
    </source>
</evidence>
<evidence type="ECO:0000256" key="6">
    <source>
        <dbReference type="ARBA" id="ARBA00023136"/>
    </source>
</evidence>
<evidence type="ECO:0000256" key="4">
    <source>
        <dbReference type="ARBA" id="ARBA00022927"/>
    </source>
</evidence>
<dbReference type="InterPro" id="IPR011691">
    <property type="entry name" value="Vesicle_transpt_SFT2"/>
</dbReference>
<comment type="caution">
    <text evidence="8">Lacks conserved residue(s) required for the propagation of feature annotation.</text>
</comment>
<dbReference type="InParanoid" id="A0A0C3H119"/>
<evidence type="ECO:0000256" key="5">
    <source>
        <dbReference type="ARBA" id="ARBA00022989"/>
    </source>
</evidence>
<comment type="similarity">
    <text evidence="7 8">Belongs to the SFT2 family.</text>
</comment>
<protein>
    <recommendedName>
        <fullName evidence="8">Protein transport protein SFT2</fullName>
    </recommendedName>
</protein>
<evidence type="ECO:0000256" key="8">
    <source>
        <dbReference type="RuleBase" id="RU363111"/>
    </source>
</evidence>
<reference evidence="10" key="2">
    <citation type="submission" date="2015-01" db="EMBL/GenBank/DDBJ databases">
        <title>Evolutionary Origins and Diversification of the Mycorrhizal Mutualists.</title>
        <authorList>
            <consortium name="DOE Joint Genome Institute"/>
            <consortium name="Mycorrhizal Genomics Consortium"/>
            <person name="Kohler A."/>
            <person name="Kuo A."/>
            <person name="Nagy L.G."/>
            <person name="Floudas D."/>
            <person name="Copeland A."/>
            <person name="Barry K.W."/>
            <person name="Cichocki N."/>
            <person name="Veneault-Fourrey C."/>
            <person name="LaButti K."/>
            <person name="Lindquist E.A."/>
            <person name="Lipzen A."/>
            <person name="Lundell T."/>
            <person name="Morin E."/>
            <person name="Murat C."/>
            <person name="Riley R."/>
            <person name="Ohm R."/>
            <person name="Sun H."/>
            <person name="Tunlid A."/>
            <person name="Henrissat B."/>
            <person name="Grigoriev I.V."/>
            <person name="Hibbett D.S."/>
            <person name="Martin F."/>
        </authorList>
    </citation>
    <scope>NUCLEOTIDE SEQUENCE [LARGE SCALE GENOMIC DNA]</scope>
    <source>
        <strain evidence="10">Zn</strain>
    </source>
</reference>
<keyword evidence="5 8" id="KW-1133">Transmembrane helix</keyword>
<sequence length="240" mass="26515">MASASFRDSMNSLGWSRRPDVPVNTSQQTGFFSSLQSLNPFGDRGYVQLPTTEGPGAPLPARSRREEDEAWFARESSMAPSDYALSLPLVIIWDIPSVTVSRWDRMLIFAGCNLGALACFVVVFALWPIMMAKPRKFATLWSLGSALFLASWAAVMGPWTYVQHLISTPRLPFTAAYFGSIALTLYFSLGLGSWILTLICCIFQMVCLVWYLVSYFPMGSSGLRLATTFGAQRAAAWMTG</sequence>
<keyword evidence="2 8" id="KW-0813">Transport</keyword>
<evidence type="ECO:0000256" key="2">
    <source>
        <dbReference type="ARBA" id="ARBA00022448"/>
    </source>
</evidence>
<dbReference type="FunCoup" id="A0A0C3H119">
    <property type="interactions" value="730"/>
</dbReference>
<evidence type="ECO:0000256" key="1">
    <source>
        <dbReference type="ARBA" id="ARBA00004141"/>
    </source>
</evidence>
<dbReference type="GO" id="GO:0015031">
    <property type="term" value="P:protein transport"/>
    <property type="evidence" value="ECO:0007669"/>
    <property type="project" value="UniProtKB-KW"/>
</dbReference>
<dbReference type="InterPro" id="IPR007305">
    <property type="entry name" value="Vesicle_transpt_Got1/SFT2"/>
</dbReference>
<dbReference type="PANTHER" id="PTHR23137">
    <property type="entry name" value="VESICLE TRANSPORT PROTEIN-RELATED"/>
    <property type="match status" value="1"/>
</dbReference>
<dbReference type="PANTHER" id="PTHR23137:SF36">
    <property type="entry name" value="VESICLE TRANSPORT PROTEIN SFT2C"/>
    <property type="match status" value="1"/>
</dbReference>
<dbReference type="Pfam" id="PF04178">
    <property type="entry name" value="Got1"/>
    <property type="match status" value="1"/>
</dbReference>
<dbReference type="EMBL" id="KN832875">
    <property type="protein sequence ID" value="KIN01891.1"/>
    <property type="molecule type" value="Genomic_DNA"/>
</dbReference>
<feature type="transmembrane region" description="Helical" evidence="8">
    <location>
        <begin position="106"/>
        <end position="127"/>
    </location>
</feature>
<evidence type="ECO:0000313" key="9">
    <source>
        <dbReference type="EMBL" id="KIN01891.1"/>
    </source>
</evidence>
<dbReference type="Proteomes" id="UP000054321">
    <property type="component" value="Unassembled WGS sequence"/>
</dbReference>
<feature type="transmembrane region" description="Helical" evidence="8">
    <location>
        <begin position="139"/>
        <end position="159"/>
    </location>
</feature>
<proteinExistence type="inferred from homology"/>
<dbReference type="STRING" id="913774.A0A0C3H119"/>
<evidence type="ECO:0000313" key="10">
    <source>
        <dbReference type="Proteomes" id="UP000054321"/>
    </source>
</evidence>
<keyword evidence="8" id="KW-0333">Golgi apparatus</keyword>
<gene>
    <name evidence="9" type="ORF">OIDMADRAFT_161521</name>
</gene>
<reference evidence="9 10" key="1">
    <citation type="submission" date="2014-04" db="EMBL/GenBank/DDBJ databases">
        <authorList>
            <consortium name="DOE Joint Genome Institute"/>
            <person name="Kuo A."/>
            <person name="Martino E."/>
            <person name="Perotto S."/>
            <person name="Kohler A."/>
            <person name="Nagy L.G."/>
            <person name="Floudas D."/>
            <person name="Copeland A."/>
            <person name="Barry K.W."/>
            <person name="Cichocki N."/>
            <person name="Veneault-Fourrey C."/>
            <person name="LaButti K."/>
            <person name="Lindquist E.A."/>
            <person name="Lipzen A."/>
            <person name="Lundell T."/>
            <person name="Morin E."/>
            <person name="Murat C."/>
            <person name="Sun H."/>
            <person name="Tunlid A."/>
            <person name="Henrissat B."/>
            <person name="Grigoriev I.V."/>
            <person name="Hibbett D.S."/>
            <person name="Martin F."/>
            <person name="Nordberg H.P."/>
            <person name="Cantor M.N."/>
            <person name="Hua S.X."/>
        </authorList>
    </citation>
    <scope>NUCLEOTIDE SEQUENCE [LARGE SCALE GENOMIC DNA]</scope>
    <source>
        <strain evidence="9 10">Zn</strain>
    </source>
</reference>
<keyword evidence="10" id="KW-1185">Reference proteome</keyword>
<organism evidence="9 10">
    <name type="scientific">Oidiodendron maius (strain Zn)</name>
    <dbReference type="NCBI Taxonomy" id="913774"/>
    <lineage>
        <taxon>Eukaryota</taxon>
        <taxon>Fungi</taxon>
        <taxon>Dikarya</taxon>
        <taxon>Ascomycota</taxon>
        <taxon>Pezizomycotina</taxon>
        <taxon>Leotiomycetes</taxon>
        <taxon>Leotiomycetes incertae sedis</taxon>
        <taxon>Myxotrichaceae</taxon>
        <taxon>Oidiodendron</taxon>
    </lineage>
</organism>
<evidence type="ECO:0000256" key="3">
    <source>
        <dbReference type="ARBA" id="ARBA00022692"/>
    </source>
</evidence>
<feature type="transmembrane region" description="Helical" evidence="8">
    <location>
        <begin position="171"/>
        <end position="189"/>
    </location>
</feature>
<dbReference type="GO" id="GO:0000139">
    <property type="term" value="C:Golgi membrane"/>
    <property type="evidence" value="ECO:0007669"/>
    <property type="project" value="UniProtKB-SubCell"/>
</dbReference>
<accession>A0A0C3H119</accession>
<dbReference type="AlphaFoldDB" id="A0A0C3H119"/>
<keyword evidence="4 8" id="KW-0653">Protein transport</keyword>
<comment type="function">
    <text evidence="8">Nonessential protein required for the fusion of transport vesicles derived from the endocytic pathway with the Golgi complex.</text>
</comment>
<keyword evidence="6 8" id="KW-0472">Membrane</keyword>
<dbReference type="OrthoDB" id="660759at2759"/>
<dbReference type="GO" id="GO:0016192">
    <property type="term" value="P:vesicle-mediated transport"/>
    <property type="evidence" value="ECO:0007669"/>
    <property type="project" value="InterPro"/>
</dbReference>